<gene>
    <name evidence="1" type="ORF">AMELA_G00263790</name>
</gene>
<proteinExistence type="predicted"/>
<name>A0A7J5ZPB9_AMEME</name>
<evidence type="ECO:0000313" key="1">
    <source>
        <dbReference type="EMBL" id="KAF4072514.1"/>
    </source>
</evidence>
<organism evidence="1 2">
    <name type="scientific">Ameiurus melas</name>
    <name type="common">Black bullhead</name>
    <name type="synonym">Silurus melas</name>
    <dbReference type="NCBI Taxonomy" id="219545"/>
    <lineage>
        <taxon>Eukaryota</taxon>
        <taxon>Metazoa</taxon>
        <taxon>Chordata</taxon>
        <taxon>Craniata</taxon>
        <taxon>Vertebrata</taxon>
        <taxon>Euteleostomi</taxon>
        <taxon>Actinopterygii</taxon>
        <taxon>Neopterygii</taxon>
        <taxon>Teleostei</taxon>
        <taxon>Ostariophysi</taxon>
        <taxon>Siluriformes</taxon>
        <taxon>Ictaluridae</taxon>
        <taxon>Ameiurus</taxon>
    </lineage>
</organism>
<reference evidence="1 2" key="1">
    <citation type="submission" date="2020-02" db="EMBL/GenBank/DDBJ databases">
        <title>A chromosome-scale genome assembly of the black bullhead catfish (Ameiurus melas).</title>
        <authorList>
            <person name="Wen M."/>
            <person name="Zham M."/>
            <person name="Cabau C."/>
            <person name="Klopp C."/>
            <person name="Donnadieu C."/>
            <person name="Roques C."/>
            <person name="Bouchez O."/>
            <person name="Lampietro C."/>
            <person name="Jouanno E."/>
            <person name="Herpin A."/>
            <person name="Louis A."/>
            <person name="Berthelot C."/>
            <person name="Parey E."/>
            <person name="Roest-Crollius H."/>
            <person name="Braasch I."/>
            <person name="Postlethwait J."/>
            <person name="Robinson-Rechavi M."/>
            <person name="Echchiki A."/>
            <person name="Begum T."/>
            <person name="Montfort J."/>
            <person name="Schartl M."/>
            <person name="Bobe J."/>
            <person name="Guiguen Y."/>
        </authorList>
    </citation>
    <scope>NUCLEOTIDE SEQUENCE [LARGE SCALE GENOMIC DNA]</scope>
    <source>
        <strain evidence="1">M_S1</strain>
        <tissue evidence="1">Blood</tissue>
    </source>
</reference>
<dbReference type="Proteomes" id="UP000593565">
    <property type="component" value="Unassembled WGS sequence"/>
</dbReference>
<keyword evidence="2" id="KW-1185">Reference proteome</keyword>
<accession>A0A7J5ZPB9</accession>
<evidence type="ECO:0000313" key="2">
    <source>
        <dbReference type="Proteomes" id="UP000593565"/>
    </source>
</evidence>
<sequence length="78" mass="8281">MTVRFPASTGRQNKKQLIVGKGVSFSCSPATGTELTPNISTPFLQTSSGCDGTLHTLSSAATLDIKQLEQEVPDELSR</sequence>
<comment type="caution">
    <text evidence="1">The sequence shown here is derived from an EMBL/GenBank/DDBJ whole genome shotgun (WGS) entry which is preliminary data.</text>
</comment>
<protein>
    <submittedName>
        <fullName evidence="1">Uncharacterized protein</fullName>
    </submittedName>
</protein>
<dbReference type="EMBL" id="JAAGNN010000025">
    <property type="protein sequence ID" value="KAF4072514.1"/>
    <property type="molecule type" value="Genomic_DNA"/>
</dbReference>
<dbReference type="AlphaFoldDB" id="A0A7J5ZPB9"/>